<proteinExistence type="predicted"/>
<evidence type="ECO:0000313" key="2">
    <source>
        <dbReference type="EMBL" id="CAG8709593.1"/>
    </source>
</evidence>
<dbReference type="Proteomes" id="UP000789396">
    <property type="component" value="Unassembled WGS sequence"/>
</dbReference>
<keyword evidence="3" id="KW-1185">Reference proteome</keyword>
<dbReference type="EMBL" id="CAJVPZ010021978">
    <property type="protein sequence ID" value="CAG8709593.1"/>
    <property type="molecule type" value="Genomic_DNA"/>
</dbReference>
<dbReference type="OrthoDB" id="2381924at2759"/>
<dbReference type="AlphaFoldDB" id="A0A9N9N7Q0"/>
<organism evidence="2 3">
    <name type="scientific">Racocetra fulgida</name>
    <dbReference type="NCBI Taxonomy" id="60492"/>
    <lineage>
        <taxon>Eukaryota</taxon>
        <taxon>Fungi</taxon>
        <taxon>Fungi incertae sedis</taxon>
        <taxon>Mucoromycota</taxon>
        <taxon>Glomeromycotina</taxon>
        <taxon>Glomeromycetes</taxon>
        <taxon>Diversisporales</taxon>
        <taxon>Gigasporaceae</taxon>
        <taxon>Racocetra</taxon>
    </lineage>
</organism>
<reference evidence="2" key="1">
    <citation type="submission" date="2021-06" db="EMBL/GenBank/DDBJ databases">
        <authorList>
            <person name="Kallberg Y."/>
            <person name="Tangrot J."/>
            <person name="Rosling A."/>
        </authorList>
    </citation>
    <scope>NUCLEOTIDE SEQUENCE</scope>
    <source>
        <strain evidence="2">IN212</strain>
    </source>
</reference>
<feature type="region of interest" description="Disordered" evidence="1">
    <location>
        <begin position="37"/>
        <end position="66"/>
    </location>
</feature>
<accession>A0A9N9N7Q0</accession>
<feature type="non-terminal residue" evidence="2">
    <location>
        <position position="66"/>
    </location>
</feature>
<gene>
    <name evidence="2" type="ORF">RFULGI_LOCUS10762</name>
</gene>
<name>A0A9N9N7Q0_9GLOM</name>
<sequence length="66" mass="7553">TPVERVFSSSKNLITDKRSNLNPKTIRACMGLKGCKVEPNQHTRDPVEQSKLTMKKKDQKVQVTRQ</sequence>
<protein>
    <submittedName>
        <fullName evidence="2">10097_t:CDS:1</fullName>
    </submittedName>
</protein>
<feature type="compositionally biased region" description="Basic and acidic residues" evidence="1">
    <location>
        <begin position="37"/>
        <end position="48"/>
    </location>
</feature>
<evidence type="ECO:0000313" key="3">
    <source>
        <dbReference type="Proteomes" id="UP000789396"/>
    </source>
</evidence>
<comment type="caution">
    <text evidence="2">The sequence shown here is derived from an EMBL/GenBank/DDBJ whole genome shotgun (WGS) entry which is preliminary data.</text>
</comment>
<evidence type="ECO:0000256" key="1">
    <source>
        <dbReference type="SAM" id="MobiDB-lite"/>
    </source>
</evidence>